<dbReference type="EMBL" id="CAAE01014640">
    <property type="protein sequence ID" value="CAG01360.1"/>
    <property type="molecule type" value="Genomic_DNA"/>
</dbReference>
<protein>
    <submittedName>
        <fullName evidence="1">(spotted green pufferfish) hypothetical protein</fullName>
    </submittedName>
</protein>
<sequence length="160" mass="17773">MLALGSREDDQNRVSQPCPIFQLIRVIRTDQDYWVKTFFVVFTGVNAVWVASDMAIDFRFPLLTGEDAEIAIVMQGQPKGLQGKGKDSAYCKGALQVRPAATTLNLKDEEGKAQRCFTPLHVRLDSPWPPGFSINIHAWGSDPTGRHVLCLVPLSNQMSD</sequence>
<reference evidence="1" key="1">
    <citation type="journal article" date="2004" name="Nature">
        <title>Genome duplication in the teleost fish Tetraodon nigroviridis reveals the early vertebrate proto-karyotype.</title>
        <authorList>
            <person name="Jaillon O."/>
            <person name="Aury J.-M."/>
            <person name="Brunet F."/>
            <person name="Petit J.-L."/>
            <person name="Stange-Thomann N."/>
            <person name="Mauceli E."/>
            <person name="Bouneau L."/>
            <person name="Fischer C."/>
            <person name="Ozouf-Costaz C."/>
            <person name="Bernot A."/>
            <person name="Nicaud S."/>
            <person name="Jaffe D."/>
            <person name="Fisher S."/>
            <person name="Lutfalla G."/>
            <person name="Dossat C."/>
            <person name="Segurens B."/>
            <person name="Dasilva C."/>
            <person name="Salanoubat M."/>
            <person name="Levy M."/>
            <person name="Boudet N."/>
            <person name="Castellano S."/>
            <person name="Anthouard V."/>
            <person name="Jubin C."/>
            <person name="Castelli V."/>
            <person name="Katinka M."/>
            <person name="Vacherie B."/>
            <person name="Biemont C."/>
            <person name="Skalli Z."/>
            <person name="Cattolico L."/>
            <person name="Poulain J."/>
            <person name="De Berardinis V."/>
            <person name="Cruaud C."/>
            <person name="Duprat S."/>
            <person name="Brottier P."/>
            <person name="Coutanceau J.-P."/>
            <person name="Gouzy J."/>
            <person name="Parra G."/>
            <person name="Lardier G."/>
            <person name="Chapple C."/>
            <person name="McKernan K.J."/>
            <person name="McEwan P."/>
            <person name="Bosak S."/>
            <person name="Kellis M."/>
            <person name="Volff J.-N."/>
            <person name="Guigo R."/>
            <person name="Zody M.C."/>
            <person name="Mesirov J."/>
            <person name="Lindblad-Toh K."/>
            <person name="Birren B."/>
            <person name="Nusbaum C."/>
            <person name="Kahn D."/>
            <person name="Robinson-Rechavi M."/>
            <person name="Laudet V."/>
            <person name="Schachter V."/>
            <person name="Quetier F."/>
            <person name="Saurin W."/>
            <person name="Scarpelli C."/>
            <person name="Wincker P."/>
            <person name="Lander E.S."/>
            <person name="Weissenbach J."/>
            <person name="Roest Crollius H."/>
        </authorList>
    </citation>
    <scope>NUCLEOTIDE SEQUENCE [LARGE SCALE GENOMIC DNA]</scope>
</reference>
<organism evidence="1">
    <name type="scientific">Tetraodon nigroviridis</name>
    <name type="common">Spotted green pufferfish</name>
    <name type="synonym">Chelonodon nigroviridis</name>
    <dbReference type="NCBI Taxonomy" id="99883"/>
    <lineage>
        <taxon>Eukaryota</taxon>
        <taxon>Metazoa</taxon>
        <taxon>Chordata</taxon>
        <taxon>Craniata</taxon>
        <taxon>Vertebrata</taxon>
        <taxon>Euteleostomi</taxon>
        <taxon>Actinopterygii</taxon>
        <taxon>Neopterygii</taxon>
        <taxon>Teleostei</taxon>
        <taxon>Neoteleostei</taxon>
        <taxon>Acanthomorphata</taxon>
        <taxon>Eupercaria</taxon>
        <taxon>Tetraodontiformes</taxon>
        <taxon>Tetradontoidea</taxon>
        <taxon>Tetraodontidae</taxon>
        <taxon>Tetraodon</taxon>
    </lineage>
</organism>
<dbReference type="KEGG" id="tng:GSTEN00020110G001"/>
<gene>
    <name evidence="1" type="ORF">GSTENG00020110001</name>
</gene>
<evidence type="ECO:0000313" key="1">
    <source>
        <dbReference type="EMBL" id="CAG01360.1"/>
    </source>
</evidence>
<proteinExistence type="predicted"/>
<dbReference type="AlphaFoldDB" id="Q4SDC2"/>
<comment type="caution">
    <text evidence="1">The sequence shown here is derived from an EMBL/GenBank/DDBJ whole genome shotgun (WGS) entry which is preliminary data.</text>
</comment>
<reference evidence="1" key="2">
    <citation type="submission" date="2004-02" db="EMBL/GenBank/DDBJ databases">
        <authorList>
            <consortium name="Genoscope"/>
            <consortium name="Whitehead Institute Centre for Genome Research"/>
        </authorList>
    </citation>
    <scope>NUCLEOTIDE SEQUENCE</scope>
</reference>
<accession>Q4SDC2</accession>
<name>Q4SDC2_TETNG</name>